<dbReference type="EMBL" id="JBJJXE010000010">
    <property type="protein sequence ID" value="MFL1732726.1"/>
    <property type="molecule type" value="Genomic_DNA"/>
</dbReference>
<comment type="caution">
    <text evidence="4">The sequence shown here is derived from an EMBL/GenBank/DDBJ whole genome shotgun (WGS) entry which is preliminary data.</text>
</comment>
<evidence type="ECO:0000256" key="2">
    <source>
        <dbReference type="SAM" id="Phobius"/>
    </source>
</evidence>
<feature type="coiled-coil region" evidence="1">
    <location>
        <begin position="36"/>
        <end position="92"/>
    </location>
</feature>
<feature type="transmembrane region" description="Helical" evidence="2">
    <location>
        <begin position="6"/>
        <end position="23"/>
    </location>
</feature>
<proteinExistence type="predicted"/>
<organism evidence="4 5">
    <name type="scientific">Moraxella oculi</name>
    <dbReference type="NCBI Taxonomy" id="2940516"/>
    <lineage>
        <taxon>Bacteria</taxon>
        <taxon>Pseudomonadati</taxon>
        <taxon>Pseudomonadota</taxon>
        <taxon>Gammaproteobacteria</taxon>
        <taxon>Moraxellales</taxon>
        <taxon>Moraxellaceae</taxon>
        <taxon>Moraxella</taxon>
    </lineage>
</organism>
<feature type="domain" description="Holliday junction resolvase-related" evidence="3">
    <location>
        <begin position="43"/>
        <end position="201"/>
    </location>
</feature>
<gene>
    <name evidence="4" type="ORF">ACJHVH_06930</name>
</gene>
<accession>A0ABW8UCC0</accession>
<sequence>MSQELIWLIGVVVLLIIAVLLINRKSNHEYVKHDDNEKYQKEIVNLKDEIIRLKDGFYSQKIQLLEDLQKEIQDKALKIANLEQQLIKQQADFQVNLDKEIKLAQKRSTNTQRNVIKGQISEQFVPFLAGFSYSPADCQFLGKPIDYLIFHNLHRCADGEVDIDDVEVVFLEVKTGNAKLNKRQEILKEVINRGKISFKTTQIQDSNDVPFVVISDNMQLNHKDTKTNLTRQGEKWTAQEEEMLIEYFDKGLDITELMQLHKRNRGGIVSRLKKLGKIGP</sequence>
<name>A0ABW8UCC0_9GAMM</name>
<keyword evidence="2" id="KW-0472">Membrane</keyword>
<dbReference type="RefSeq" id="WP_407069275.1">
    <property type="nucleotide sequence ID" value="NZ_JBJJXE010000010.1"/>
</dbReference>
<protein>
    <submittedName>
        <fullName evidence="4">Holliday junction resolvase-like protein</fullName>
    </submittedName>
</protein>
<reference evidence="4 5" key="1">
    <citation type="submission" date="2024-11" db="EMBL/GenBank/DDBJ databases">
        <title>First Report of Moraxella oculi in Brazil in an Infectious Bovine Keratoconjunctivitis Outbreak.</title>
        <authorList>
            <person name="Carvalho C.V."/>
            <person name="Domingues R."/>
            <person name="Coutinho C."/>
            <person name="Honorio N.T.B.S."/>
            <person name="Faza D.R.L.R."/>
            <person name="Carvalho W.A."/>
            <person name="Machado A.B.F."/>
            <person name="Martins M.F."/>
            <person name="Gaspar E.B."/>
        </authorList>
    </citation>
    <scope>NUCLEOTIDE SEQUENCE [LARGE SCALE GENOMIC DNA]</scope>
    <source>
        <strain evidence="4 5">2117LE</strain>
    </source>
</reference>
<evidence type="ECO:0000259" key="3">
    <source>
        <dbReference type="Pfam" id="PF10107"/>
    </source>
</evidence>
<evidence type="ECO:0000313" key="5">
    <source>
        <dbReference type="Proteomes" id="UP001624684"/>
    </source>
</evidence>
<keyword evidence="2" id="KW-0812">Transmembrane</keyword>
<dbReference type="InterPro" id="IPR019287">
    <property type="entry name" value="Hday_junct_resolvase-rel_dom"/>
</dbReference>
<keyword evidence="5" id="KW-1185">Reference proteome</keyword>
<dbReference type="Proteomes" id="UP001624684">
    <property type="component" value="Unassembled WGS sequence"/>
</dbReference>
<keyword evidence="1" id="KW-0175">Coiled coil</keyword>
<dbReference type="Pfam" id="PF10107">
    <property type="entry name" value="Endonuc_Holl"/>
    <property type="match status" value="1"/>
</dbReference>
<evidence type="ECO:0000313" key="4">
    <source>
        <dbReference type="EMBL" id="MFL1732726.1"/>
    </source>
</evidence>
<keyword evidence="2" id="KW-1133">Transmembrane helix</keyword>
<evidence type="ECO:0000256" key="1">
    <source>
        <dbReference type="SAM" id="Coils"/>
    </source>
</evidence>